<keyword evidence="3" id="KW-0645">Protease</keyword>
<evidence type="ECO:0000256" key="4">
    <source>
        <dbReference type="ARBA" id="ARBA00022723"/>
    </source>
</evidence>
<dbReference type="PANTHER" id="PTHR43808">
    <property type="entry name" value="ACETYLORNITHINE DEACETYLASE"/>
    <property type="match status" value="1"/>
</dbReference>
<dbReference type="AlphaFoldDB" id="A0A845QIR7"/>
<evidence type="ECO:0000256" key="3">
    <source>
        <dbReference type="ARBA" id="ARBA00022670"/>
    </source>
</evidence>
<proteinExistence type="inferred from homology"/>
<dbReference type="Gene3D" id="3.40.50.1820">
    <property type="entry name" value="alpha/beta hydrolase"/>
    <property type="match status" value="1"/>
</dbReference>
<keyword evidence="6" id="KW-0862">Zinc</keyword>
<accession>A0A845QIR7</accession>
<dbReference type="GO" id="GO:0008270">
    <property type="term" value="F:zinc ion binding"/>
    <property type="evidence" value="ECO:0007669"/>
    <property type="project" value="InterPro"/>
</dbReference>
<dbReference type="Pfam" id="PF07687">
    <property type="entry name" value="M20_dimer"/>
    <property type="match status" value="1"/>
</dbReference>
<dbReference type="Pfam" id="PF01546">
    <property type="entry name" value="Peptidase_M20"/>
    <property type="match status" value="1"/>
</dbReference>
<dbReference type="Gene3D" id="3.40.630.10">
    <property type="entry name" value="Zn peptidases"/>
    <property type="match status" value="1"/>
</dbReference>
<evidence type="ECO:0000256" key="2">
    <source>
        <dbReference type="ARBA" id="ARBA00006247"/>
    </source>
</evidence>
<feature type="domain" description="Peptidase M20 dimerisation" evidence="10">
    <location>
        <begin position="249"/>
        <end position="284"/>
    </location>
</feature>
<protein>
    <submittedName>
        <fullName evidence="11">Sapep family Mn(2+)-dependent dipeptidase</fullName>
        <ecNumber evidence="11">3.4.13.-</ecNumber>
    </submittedName>
</protein>
<dbReference type="EMBL" id="QXWK01000019">
    <property type="protein sequence ID" value="NBH62072.1"/>
    <property type="molecule type" value="Genomic_DNA"/>
</dbReference>
<organism evidence="11 12">
    <name type="scientific">Anaerotruncus colihominis</name>
    <dbReference type="NCBI Taxonomy" id="169435"/>
    <lineage>
        <taxon>Bacteria</taxon>
        <taxon>Bacillati</taxon>
        <taxon>Bacillota</taxon>
        <taxon>Clostridia</taxon>
        <taxon>Eubacteriales</taxon>
        <taxon>Oscillospiraceae</taxon>
        <taxon>Anaerotruncus</taxon>
    </lineage>
</organism>
<dbReference type="GO" id="GO:0008236">
    <property type="term" value="F:serine-type peptidase activity"/>
    <property type="evidence" value="ECO:0007669"/>
    <property type="project" value="InterPro"/>
</dbReference>
<dbReference type="GO" id="GO:0006526">
    <property type="term" value="P:L-arginine biosynthetic process"/>
    <property type="evidence" value="ECO:0007669"/>
    <property type="project" value="TreeGrafter"/>
</dbReference>
<keyword evidence="8" id="KW-0482">Metalloprotease</keyword>
<dbReference type="InterPro" id="IPR050072">
    <property type="entry name" value="Peptidase_M20A"/>
</dbReference>
<dbReference type="GO" id="GO:0008777">
    <property type="term" value="F:acetylornithine deacetylase activity"/>
    <property type="evidence" value="ECO:0007669"/>
    <property type="project" value="TreeGrafter"/>
</dbReference>
<dbReference type="GO" id="GO:0006508">
    <property type="term" value="P:proteolysis"/>
    <property type="evidence" value="ECO:0007669"/>
    <property type="project" value="UniProtKB-KW"/>
</dbReference>
<evidence type="ECO:0000256" key="5">
    <source>
        <dbReference type="ARBA" id="ARBA00022801"/>
    </source>
</evidence>
<evidence type="ECO:0000256" key="7">
    <source>
        <dbReference type="ARBA" id="ARBA00022997"/>
    </source>
</evidence>
<dbReference type="RefSeq" id="WP_160202359.1">
    <property type="nucleotide sequence ID" value="NZ_QXWK01000019.1"/>
</dbReference>
<dbReference type="GO" id="GO:0008237">
    <property type="term" value="F:metallopeptidase activity"/>
    <property type="evidence" value="ECO:0007669"/>
    <property type="project" value="UniProtKB-KW"/>
</dbReference>
<evidence type="ECO:0000256" key="1">
    <source>
        <dbReference type="ARBA" id="ARBA00001947"/>
    </source>
</evidence>
<dbReference type="PROSITE" id="PS00759">
    <property type="entry name" value="ARGE_DAPE_CPG2_2"/>
    <property type="match status" value="1"/>
</dbReference>
<dbReference type="InterPro" id="IPR001375">
    <property type="entry name" value="Peptidase_S9_cat"/>
</dbReference>
<evidence type="ECO:0000256" key="8">
    <source>
        <dbReference type="ARBA" id="ARBA00023049"/>
    </source>
</evidence>
<dbReference type="Pfam" id="PF00326">
    <property type="entry name" value="Peptidase_S9"/>
    <property type="match status" value="1"/>
</dbReference>
<dbReference type="Gene3D" id="3.30.70.360">
    <property type="match status" value="2"/>
</dbReference>
<sequence>MYEKELAAYFEAHKDEFLEDLATLVAIPSVKAEPSDGCPYGRHTAEALSQSLSIAEKYNLYTENWENYVGIVQIESGRRILDILAHLDVVAPGEGWEVTEPYTMKVSDGKIYGRGTADDKGPALAALYALRAIKDLQIPLRNGVRLVLGTDEESGSSDLLHYFSKTRPAAMSFSPDAVYPVINVEKGRLNGKITGHFVHQQILEVHGGHTTNIIPDSAWAVLQNIDEAKLVQTASSNQITYSLTPTDKGCKLTVHGVSGHAASPEASVNPITALLQLLSECTDCKEIKKLCTLFPHGAHHGQGLNLNLADEVSGELTLSLTVLDYNGHALSASFDSRVPVCGSREKLQAASEAISAAGFSYEEDFVAPHAVPDNTPFINTLLDCYENCSGRRGQCLAIGGGTYAHGIENAVAFGCAFGGVDNHMHGADEFAEISTLLMSCNIFAQATIRLCGKPTIILPKDKVYGTVLWLQQADTKDATPLFQQLSDAGIAIIPVILDKNGETAENLEAVENVLTDLLADDTLSALPVAVSGIGYGGFIAGHLLARKNYFAAGTIISGLTNPATAYGTCKGIALSQKVLSGNFSMMDYLGDLTKDSVVYHCDDIHTPLLLLHGFRDETYGFEQAEQLFTSIKERQPQSKIRMVVFPTGDDKLAEDPNCKEKYCEELISWFTKYLKGETHDKA</sequence>
<keyword evidence="5 11" id="KW-0378">Hydrolase</keyword>
<comment type="cofactor">
    <cofactor evidence="1">
        <name>Zn(2+)</name>
        <dbReference type="ChEBI" id="CHEBI:29105"/>
    </cofactor>
</comment>
<dbReference type="SUPFAM" id="SSF53187">
    <property type="entry name" value="Zn-dependent exopeptidases"/>
    <property type="match status" value="1"/>
</dbReference>
<dbReference type="InterPro" id="IPR011650">
    <property type="entry name" value="Peptidase_M20_dimer"/>
</dbReference>
<dbReference type="InterPro" id="IPR029058">
    <property type="entry name" value="AB_hydrolase_fold"/>
</dbReference>
<comment type="similarity">
    <text evidence="2">Belongs to the peptidase M20A family.</text>
</comment>
<name>A0A845QIR7_9FIRM</name>
<evidence type="ECO:0000313" key="11">
    <source>
        <dbReference type="EMBL" id="NBH62072.1"/>
    </source>
</evidence>
<keyword evidence="12" id="KW-1185">Reference proteome</keyword>
<dbReference type="InterPro" id="IPR010964">
    <property type="entry name" value="M20A_pepV-rel"/>
</dbReference>
<evidence type="ECO:0000259" key="9">
    <source>
        <dbReference type="Pfam" id="PF00326"/>
    </source>
</evidence>
<keyword evidence="7 11" id="KW-0224">Dipeptidase</keyword>
<dbReference type="GO" id="GO:0016805">
    <property type="term" value="F:dipeptidase activity"/>
    <property type="evidence" value="ECO:0007669"/>
    <property type="project" value="UniProtKB-KW"/>
</dbReference>
<evidence type="ECO:0000256" key="6">
    <source>
        <dbReference type="ARBA" id="ARBA00022833"/>
    </source>
</evidence>
<dbReference type="SUPFAM" id="SSF55031">
    <property type="entry name" value="Bacterial exopeptidase dimerisation domain"/>
    <property type="match status" value="1"/>
</dbReference>
<dbReference type="SUPFAM" id="SSF53474">
    <property type="entry name" value="alpha/beta-Hydrolases"/>
    <property type="match status" value="1"/>
</dbReference>
<dbReference type="InterPro" id="IPR002933">
    <property type="entry name" value="Peptidase_M20"/>
</dbReference>
<reference evidence="11 12" key="1">
    <citation type="submission" date="2018-08" db="EMBL/GenBank/DDBJ databases">
        <title>Murine metabolic-syndrome-specific gut microbial biobank.</title>
        <authorList>
            <person name="Liu C."/>
        </authorList>
    </citation>
    <scope>NUCLEOTIDE SEQUENCE [LARGE SCALE GENOMIC DNA]</scope>
    <source>
        <strain evidence="11 12">28</strain>
    </source>
</reference>
<dbReference type="InterPro" id="IPR036264">
    <property type="entry name" value="Bact_exopeptidase_dim_dom"/>
</dbReference>
<dbReference type="InterPro" id="IPR001261">
    <property type="entry name" value="ArgE/DapE_CS"/>
</dbReference>
<dbReference type="PANTHER" id="PTHR43808:SF31">
    <property type="entry name" value="N-ACETYL-L-CITRULLINE DEACETYLASE"/>
    <property type="match status" value="1"/>
</dbReference>
<gene>
    <name evidence="11" type="ORF">D0435_10455</name>
</gene>
<dbReference type="Proteomes" id="UP000446866">
    <property type="component" value="Unassembled WGS sequence"/>
</dbReference>
<dbReference type="NCBIfam" id="TIGR01887">
    <property type="entry name" value="dipeptidaselike"/>
    <property type="match status" value="1"/>
</dbReference>
<evidence type="ECO:0000313" key="12">
    <source>
        <dbReference type="Proteomes" id="UP000446866"/>
    </source>
</evidence>
<comment type="caution">
    <text evidence="11">The sequence shown here is derived from an EMBL/GenBank/DDBJ whole genome shotgun (WGS) entry which is preliminary data.</text>
</comment>
<dbReference type="EC" id="3.4.13.-" evidence="11"/>
<keyword evidence="4" id="KW-0479">Metal-binding</keyword>
<feature type="domain" description="Peptidase S9 prolyl oligopeptidase catalytic" evidence="9">
    <location>
        <begin position="517"/>
        <end position="676"/>
    </location>
</feature>
<evidence type="ECO:0000259" key="10">
    <source>
        <dbReference type="Pfam" id="PF07687"/>
    </source>
</evidence>